<dbReference type="RefSeq" id="XP_068078595.1">
    <property type="nucleotide sequence ID" value="XM_068222494.2"/>
</dbReference>
<sequence>MDQFLTPFHKFMKVMLLAVLLVFAACADSAQAQKGLRLCGREFFRAVVYTCGGSRWRRVQTEDPVNGYEIEADVESLTSAEMDRERREVYETLPSTCCKVGCRKSDLVRMC</sequence>
<keyword evidence="8" id="KW-1185">Reference proteome</keyword>
<dbReference type="SUPFAM" id="SSF56994">
    <property type="entry name" value="Insulin-like"/>
    <property type="match status" value="1"/>
</dbReference>
<keyword evidence="3" id="KW-0964">Secreted</keyword>
<name>A0AB32TVJ9_DANRE</name>
<reference evidence="9" key="1">
    <citation type="submission" date="2025-08" db="UniProtKB">
        <authorList>
            <consortium name="RefSeq"/>
        </authorList>
    </citation>
    <scope>IDENTIFICATION</scope>
    <source>
        <strain evidence="9">Tuebingen</strain>
        <tissue evidence="9">Fibroblasts and whole tissue</tissue>
    </source>
</reference>
<evidence type="ECO:0000256" key="1">
    <source>
        <dbReference type="ARBA" id="ARBA00004613"/>
    </source>
</evidence>
<feature type="domain" description="Insulin-like" evidence="7">
    <location>
        <begin position="36"/>
        <end position="111"/>
    </location>
</feature>
<dbReference type="Gene3D" id="1.10.100.10">
    <property type="entry name" value="Insulin-like"/>
    <property type="match status" value="1"/>
</dbReference>
<comment type="subcellular location">
    <subcellularLocation>
        <location evidence="1">Secreted</location>
    </subcellularLocation>
</comment>
<dbReference type="InterPro" id="IPR016179">
    <property type="entry name" value="Insulin-like"/>
</dbReference>
<keyword evidence="5" id="KW-1015">Disulfide bond</keyword>
<dbReference type="PANTHER" id="PTHR20968">
    <property type="entry name" value="ILGF DOMAIN-CONTAINING PROTEIN"/>
    <property type="match status" value="1"/>
</dbReference>
<feature type="signal peptide" evidence="6">
    <location>
        <begin position="1"/>
        <end position="32"/>
    </location>
</feature>
<dbReference type="GeneID" id="100008569"/>
<dbReference type="ZFIN" id="ZDB-GENE-070122-5">
    <property type="gene designation" value="insl5b"/>
</dbReference>
<proteinExistence type="predicted"/>
<evidence type="ECO:0000256" key="2">
    <source>
        <dbReference type="ARBA" id="ARBA00011207"/>
    </source>
</evidence>
<keyword evidence="4" id="KW-0372">Hormone</keyword>
<dbReference type="AGR" id="ZFIN:ZDB-GENE-070122-5"/>
<evidence type="ECO:0000313" key="10">
    <source>
        <dbReference type="ZFIN" id="ZDB-GENE-070122-5"/>
    </source>
</evidence>
<dbReference type="CTD" id="100008569"/>
<dbReference type="AlphaFoldDB" id="A0AB32TVJ9"/>
<dbReference type="CDD" id="cd04365">
    <property type="entry name" value="IlGF_relaxin_like"/>
    <property type="match status" value="1"/>
</dbReference>
<comment type="subunit">
    <text evidence="2">Heterodimer of a B chain and an A chain linked by two disulfide bonds.</text>
</comment>
<dbReference type="InterPro" id="IPR036438">
    <property type="entry name" value="Insulin-like_sf"/>
</dbReference>
<evidence type="ECO:0000313" key="8">
    <source>
        <dbReference type="Proteomes" id="UP000000437"/>
    </source>
</evidence>
<dbReference type="GO" id="GO:0005179">
    <property type="term" value="F:hormone activity"/>
    <property type="evidence" value="ECO:0007669"/>
    <property type="project" value="UniProtKB-KW"/>
</dbReference>
<dbReference type="PANTHER" id="PTHR20968:SF2">
    <property type="entry name" value="INSULIN-LIKE PEPTIDE INSL5"/>
    <property type="match status" value="1"/>
</dbReference>
<keyword evidence="6" id="KW-0732">Signal</keyword>
<evidence type="ECO:0000256" key="4">
    <source>
        <dbReference type="ARBA" id="ARBA00022702"/>
    </source>
</evidence>
<evidence type="ECO:0000256" key="6">
    <source>
        <dbReference type="SAM" id="SignalP"/>
    </source>
</evidence>
<feature type="chain" id="PRO_5044318612" evidence="6">
    <location>
        <begin position="33"/>
        <end position="111"/>
    </location>
</feature>
<protein>
    <submittedName>
        <fullName evidence="9">Insulin-like 5b isoform X1</fullName>
    </submittedName>
</protein>
<organism evidence="8 9">
    <name type="scientific">Danio rerio</name>
    <name type="common">Zebrafish</name>
    <name type="synonym">Brachydanio rerio</name>
    <dbReference type="NCBI Taxonomy" id="7955"/>
    <lineage>
        <taxon>Eukaryota</taxon>
        <taxon>Metazoa</taxon>
        <taxon>Chordata</taxon>
        <taxon>Craniata</taxon>
        <taxon>Vertebrata</taxon>
        <taxon>Euteleostomi</taxon>
        <taxon>Actinopterygii</taxon>
        <taxon>Neopterygii</taxon>
        <taxon>Teleostei</taxon>
        <taxon>Ostariophysi</taxon>
        <taxon>Cypriniformes</taxon>
        <taxon>Danionidae</taxon>
        <taxon>Danioninae</taxon>
        <taxon>Danio</taxon>
    </lineage>
</organism>
<accession>A0AB32TVJ9</accession>
<evidence type="ECO:0000256" key="3">
    <source>
        <dbReference type="ARBA" id="ARBA00022525"/>
    </source>
</evidence>
<dbReference type="SMART" id="SM00078">
    <property type="entry name" value="IlGF"/>
    <property type="match status" value="1"/>
</dbReference>
<evidence type="ECO:0000256" key="5">
    <source>
        <dbReference type="ARBA" id="ARBA00023157"/>
    </source>
</evidence>
<dbReference type="InterPro" id="IPR051777">
    <property type="entry name" value="Insulin-like_neuro_ligands"/>
</dbReference>
<dbReference type="Proteomes" id="UP000000437">
    <property type="component" value="Chromosome 2"/>
</dbReference>
<evidence type="ECO:0000313" key="9">
    <source>
        <dbReference type="RefSeq" id="XP_068078595.1"/>
    </source>
</evidence>
<dbReference type="GO" id="GO:0005576">
    <property type="term" value="C:extracellular region"/>
    <property type="evidence" value="ECO:0007669"/>
    <property type="project" value="UniProtKB-SubCell"/>
</dbReference>
<evidence type="ECO:0000259" key="7">
    <source>
        <dbReference type="SMART" id="SM00078"/>
    </source>
</evidence>
<gene>
    <name evidence="9 10" type="primary">insl5b</name>
    <name evidence="9" type="synonym">rfla2</name>
</gene>